<organism evidence="3 4">
    <name type="scientific">Cyprinus carpio</name>
    <name type="common">Common carp</name>
    <dbReference type="NCBI Taxonomy" id="7962"/>
    <lineage>
        <taxon>Eukaryota</taxon>
        <taxon>Metazoa</taxon>
        <taxon>Chordata</taxon>
        <taxon>Craniata</taxon>
        <taxon>Vertebrata</taxon>
        <taxon>Euteleostomi</taxon>
        <taxon>Actinopterygii</taxon>
        <taxon>Neopterygii</taxon>
        <taxon>Teleostei</taxon>
        <taxon>Ostariophysi</taxon>
        <taxon>Cypriniformes</taxon>
        <taxon>Cyprinidae</taxon>
        <taxon>Cyprininae</taxon>
        <taxon>Cyprinus</taxon>
    </lineage>
</organism>
<reference evidence="3" key="2">
    <citation type="submission" date="2025-09" db="UniProtKB">
        <authorList>
            <consortium name="Ensembl"/>
        </authorList>
    </citation>
    <scope>IDENTIFICATION</scope>
</reference>
<dbReference type="Ensembl" id="ENSCCRT00010016913.1">
    <property type="protein sequence ID" value="ENSCCRP00010015538.1"/>
    <property type="gene ID" value="ENSCCRG00010006655.1"/>
</dbReference>
<gene>
    <name evidence="3" type="primary">LOC109069265</name>
</gene>
<feature type="signal peptide" evidence="2">
    <location>
        <begin position="1"/>
        <end position="25"/>
    </location>
</feature>
<protein>
    <submittedName>
        <fullName evidence="3">Cadherin 18</fullName>
    </submittedName>
</protein>
<evidence type="ECO:0000256" key="1">
    <source>
        <dbReference type="SAM" id="MobiDB-lite"/>
    </source>
</evidence>
<dbReference type="Proteomes" id="UP000694427">
    <property type="component" value="Unplaced"/>
</dbReference>
<proteinExistence type="predicted"/>
<feature type="chain" id="PRO_5034820688" evidence="2">
    <location>
        <begin position="26"/>
        <end position="125"/>
    </location>
</feature>
<keyword evidence="4" id="KW-1185">Reference proteome</keyword>
<dbReference type="AlphaFoldDB" id="A0A8C1ICL5"/>
<sequence>MRAASSPACLSPLLLCLCVLQRSFGTPSPPSPTFIHNQTKLPDGDKDSHHRPKRGWIWNQFFVLEEHFGPDAQYVGKGTSITPSAGRVKAFYPSPHPHLKHFIPPSEFSSGFQELWEHSGKKKAA</sequence>
<keyword evidence="2" id="KW-0732">Signal</keyword>
<feature type="region of interest" description="Disordered" evidence="1">
    <location>
        <begin position="28"/>
        <end position="52"/>
    </location>
</feature>
<evidence type="ECO:0000256" key="2">
    <source>
        <dbReference type="SAM" id="SignalP"/>
    </source>
</evidence>
<evidence type="ECO:0000313" key="4">
    <source>
        <dbReference type="Proteomes" id="UP000694427"/>
    </source>
</evidence>
<accession>A0A8C1ICL5</accession>
<reference evidence="3" key="1">
    <citation type="submission" date="2025-08" db="UniProtKB">
        <authorList>
            <consortium name="Ensembl"/>
        </authorList>
    </citation>
    <scope>IDENTIFICATION</scope>
</reference>
<evidence type="ECO:0000313" key="3">
    <source>
        <dbReference type="Ensembl" id="ENSCCRP00010015538.1"/>
    </source>
</evidence>
<name>A0A8C1ICL5_CYPCA</name>